<dbReference type="SMART" id="SM00355">
    <property type="entry name" value="ZnF_C2H2"/>
    <property type="match status" value="2"/>
</dbReference>
<dbReference type="InParanoid" id="H2ZGD1"/>
<evidence type="ECO:0000256" key="1">
    <source>
        <dbReference type="PROSITE-ProRule" id="PRU00042"/>
    </source>
</evidence>
<dbReference type="InterPro" id="IPR013087">
    <property type="entry name" value="Znf_C2H2_type"/>
</dbReference>
<feature type="domain" description="C2H2-type" evidence="2">
    <location>
        <begin position="8"/>
        <end position="32"/>
    </location>
</feature>
<evidence type="ECO:0000259" key="2">
    <source>
        <dbReference type="PROSITE" id="PS50157"/>
    </source>
</evidence>
<proteinExistence type="predicted"/>
<keyword evidence="1" id="KW-0862">Zinc</keyword>
<sequence length="262" mass="30263">MKVEVLVYTCSFRCGWETKDISSLSRHLRHRHLQATVGVHIVCTQLQCCASFTRLDNFLQHLKSFHPINNRNYDGDHYNESAATCAAMDFPDEFQDFDTLQVVEQLRKSMLELFPPGVEDQIIKEQINGVTLLELNEPELKELGFVTMGQRKLVLRLVKAYNSRNNKVVYQSKVTPVPPQQHAFSNLAERIRETEGGKDILNQMRTDRYLNHSNRKMFIKICTEILIEEGVKAGYKRNYPPMEMKINLASSIVTVFPNLRSN</sequence>
<name>H2ZGD1_CIOSA</name>
<dbReference type="GO" id="GO:0008270">
    <property type="term" value="F:zinc ion binding"/>
    <property type="evidence" value="ECO:0007669"/>
    <property type="project" value="UniProtKB-KW"/>
</dbReference>
<reference evidence="3" key="2">
    <citation type="submission" date="2025-08" db="UniProtKB">
        <authorList>
            <consortium name="Ensembl"/>
        </authorList>
    </citation>
    <scope>IDENTIFICATION</scope>
</reference>
<keyword evidence="1" id="KW-0863">Zinc-finger</keyword>
<dbReference type="PROSITE" id="PS50157">
    <property type="entry name" value="ZINC_FINGER_C2H2_2"/>
    <property type="match status" value="1"/>
</dbReference>
<dbReference type="PROSITE" id="PS00028">
    <property type="entry name" value="ZINC_FINGER_C2H2_1"/>
    <property type="match status" value="1"/>
</dbReference>
<keyword evidence="4" id="KW-1185">Reference proteome</keyword>
<protein>
    <recommendedName>
        <fullName evidence="2">C2H2-type domain-containing protein</fullName>
    </recommendedName>
</protein>
<dbReference type="InterPro" id="IPR013761">
    <property type="entry name" value="SAM/pointed_sf"/>
</dbReference>
<dbReference type="Proteomes" id="UP000007875">
    <property type="component" value="Unassembled WGS sequence"/>
</dbReference>
<dbReference type="AlphaFoldDB" id="H2ZGD1"/>
<keyword evidence="1" id="KW-0479">Metal-binding</keyword>
<dbReference type="SUPFAM" id="SSF47769">
    <property type="entry name" value="SAM/Pointed domain"/>
    <property type="match status" value="1"/>
</dbReference>
<reference evidence="3" key="3">
    <citation type="submission" date="2025-09" db="UniProtKB">
        <authorList>
            <consortium name="Ensembl"/>
        </authorList>
    </citation>
    <scope>IDENTIFICATION</scope>
</reference>
<organism evidence="3 4">
    <name type="scientific">Ciona savignyi</name>
    <name type="common">Pacific transparent sea squirt</name>
    <dbReference type="NCBI Taxonomy" id="51511"/>
    <lineage>
        <taxon>Eukaryota</taxon>
        <taxon>Metazoa</taxon>
        <taxon>Chordata</taxon>
        <taxon>Tunicata</taxon>
        <taxon>Ascidiacea</taxon>
        <taxon>Phlebobranchia</taxon>
        <taxon>Cionidae</taxon>
        <taxon>Ciona</taxon>
    </lineage>
</organism>
<evidence type="ECO:0000313" key="4">
    <source>
        <dbReference type="Proteomes" id="UP000007875"/>
    </source>
</evidence>
<dbReference type="Ensembl" id="ENSCSAVT00000016828.1">
    <property type="protein sequence ID" value="ENSCSAVP00000016647.1"/>
    <property type="gene ID" value="ENSCSAVG00000009782.1"/>
</dbReference>
<reference evidence="4" key="1">
    <citation type="submission" date="2003-08" db="EMBL/GenBank/DDBJ databases">
        <authorList>
            <person name="Birren B."/>
            <person name="Nusbaum C."/>
            <person name="Abebe A."/>
            <person name="Abouelleil A."/>
            <person name="Adekoya E."/>
            <person name="Ait-zahra M."/>
            <person name="Allen N."/>
            <person name="Allen T."/>
            <person name="An P."/>
            <person name="Anderson M."/>
            <person name="Anderson S."/>
            <person name="Arachchi H."/>
            <person name="Armbruster J."/>
            <person name="Bachantsang P."/>
            <person name="Baldwin J."/>
            <person name="Barry A."/>
            <person name="Bayul T."/>
            <person name="Blitshsteyn B."/>
            <person name="Bloom T."/>
            <person name="Blye J."/>
            <person name="Boguslavskiy L."/>
            <person name="Borowsky M."/>
            <person name="Boukhgalter B."/>
            <person name="Brunache A."/>
            <person name="Butler J."/>
            <person name="Calixte N."/>
            <person name="Calvo S."/>
            <person name="Camarata J."/>
            <person name="Campo K."/>
            <person name="Chang J."/>
            <person name="Cheshatsang Y."/>
            <person name="Citroen M."/>
            <person name="Collymore A."/>
            <person name="Considine T."/>
            <person name="Cook A."/>
            <person name="Cooke P."/>
            <person name="Corum B."/>
            <person name="Cuomo C."/>
            <person name="David R."/>
            <person name="Dawoe T."/>
            <person name="Degray S."/>
            <person name="Dodge S."/>
            <person name="Dooley K."/>
            <person name="Dorje P."/>
            <person name="Dorjee K."/>
            <person name="Dorris L."/>
            <person name="Duffey N."/>
            <person name="Dupes A."/>
            <person name="Elkins T."/>
            <person name="Engels R."/>
            <person name="Erickson J."/>
            <person name="Farina A."/>
            <person name="Faro S."/>
            <person name="Ferreira P."/>
            <person name="Fischer H."/>
            <person name="Fitzgerald M."/>
            <person name="Foley K."/>
            <person name="Gage D."/>
            <person name="Galagan J."/>
            <person name="Gearin G."/>
            <person name="Gnerre S."/>
            <person name="Gnirke A."/>
            <person name="Goyette A."/>
            <person name="Graham J."/>
            <person name="Grandbois E."/>
            <person name="Gyaltsen K."/>
            <person name="Hafez N."/>
            <person name="Hagopian D."/>
            <person name="Hagos B."/>
            <person name="Hall J."/>
            <person name="Hatcher B."/>
            <person name="Heller A."/>
            <person name="Higgins H."/>
            <person name="Honan T."/>
            <person name="Horn A."/>
            <person name="Houde N."/>
            <person name="Hughes L."/>
            <person name="Hulme W."/>
            <person name="Husby E."/>
            <person name="Iliev I."/>
            <person name="Jaffe D."/>
            <person name="Jones C."/>
            <person name="Kamal M."/>
            <person name="Kamat A."/>
            <person name="Kamvysselis M."/>
            <person name="Karlsson E."/>
            <person name="Kells C."/>
            <person name="Kieu A."/>
            <person name="Kisner P."/>
            <person name="Kodira C."/>
            <person name="Kulbokas E."/>
            <person name="Labutti K."/>
            <person name="Lama D."/>
            <person name="Landers T."/>
            <person name="Leger J."/>
            <person name="Levine S."/>
            <person name="Lewis D."/>
            <person name="Lewis T."/>
            <person name="Lindblad-toh K."/>
            <person name="Liu X."/>
            <person name="Lokyitsang T."/>
            <person name="Lokyitsang Y."/>
            <person name="Lucien O."/>
            <person name="Lui A."/>
            <person name="Ma L.J."/>
            <person name="Mabbitt R."/>
            <person name="Macdonald J."/>
            <person name="Maclean C."/>
            <person name="Major J."/>
            <person name="Manning J."/>
            <person name="Marabella R."/>
            <person name="Maru K."/>
            <person name="Matthews C."/>
            <person name="Mauceli E."/>
            <person name="Mccarthy M."/>
            <person name="Mcdonough S."/>
            <person name="Mcghee T."/>
            <person name="Meldrim J."/>
            <person name="Meneus L."/>
            <person name="Mesirov J."/>
            <person name="Mihalev A."/>
            <person name="Mihova T."/>
            <person name="Mikkelsen T."/>
            <person name="Mlenga V."/>
            <person name="Moru K."/>
            <person name="Mozes J."/>
            <person name="Mulrain L."/>
            <person name="Munson G."/>
            <person name="Naylor J."/>
            <person name="Newes C."/>
            <person name="Nguyen C."/>
            <person name="Nguyen N."/>
            <person name="Nguyen T."/>
            <person name="Nicol R."/>
            <person name="Nielsen C."/>
            <person name="Nizzari M."/>
            <person name="Norbu C."/>
            <person name="Norbu N."/>
            <person name="O'donnell P."/>
            <person name="Okoawo O."/>
            <person name="O'leary S."/>
            <person name="Omotosho B."/>
            <person name="O'neill K."/>
            <person name="Osman S."/>
            <person name="Parker S."/>
            <person name="Perrin D."/>
            <person name="Phunkhang P."/>
            <person name="Piqani B."/>
            <person name="Purcell S."/>
            <person name="Rachupka T."/>
            <person name="Ramasamy U."/>
            <person name="Rameau R."/>
            <person name="Ray V."/>
            <person name="Raymond C."/>
            <person name="Retta R."/>
            <person name="Richardson S."/>
            <person name="Rise C."/>
            <person name="Rodriguez J."/>
            <person name="Rogers J."/>
            <person name="Rogov P."/>
            <person name="Rutman M."/>
            <person name="Schupbach R."/>
            <person name="Seaman C."/>
            <person name="Settipalli S."/>
            <person name="Sharpe T."/>
            <person name="Sheridan J."/>
            <person name="Sherpa N."/>
            <person name="Shi J."/>
            <person name="Smirnov S."/>
            <person name="Smith C."/>
            <person name="Sougnez C."/>
            <person name="Spencer B."/>
            <person name="Stalker J."/>
            <person name="Stange-thomann N."/>
            <person name="Stavropoulos S."/>
            <person name="Stetson K."/>
            <person name="Stone C."/>
            <person name="Stone S."/>
            <person name="Stubbs M."/>
            <person name="Talamas J."/>
            <person name="Tchuinga P."/>
            <person name="Tenzing P."/>
            <person name="Tesfaye S."/>
            <person name="Theodore J."/>
            <person name="Thoulutsang Y."/>
            <person name="Topham K."/>
            <person name="Towey S."/>
            <person name="Tsamla T."/>
            <person name="Tsomo N."/>
            <person name="Vallee D."/>
            <person name="Vassiliev H."/>
            <person name="Venkataraman V."/>
            <person name="Vinson J."/>
            <person name="Vo A."/>
            <person name="Wade C."/>
            <person name="Wang S."/>
            <person name="Wangchuk T."/>
            <person name="Wangdi T."/>
            <person name="Whittaker C."/>
            <person name="Wilkinson J."/>
            <person name="Wu Y."/>
            <person name="Wyman D."/>
            <person name="Yadav S."/>
            <person name="Yang S."/>
            <person name="Yang X."/>
            <person name="Yeager S."/>
            <person name="Yee E."/>
            <person name="Young G."/>
            <person name="Zainoun J."/>
            <person name="Zembeck L."/>
            <person name="Zimmer A."/>
            <person name="Zody M."/>
            <person name="Lander E."/>
        </authorList>
    </citation>
    <scope>NUCLEOTIDE SEQUENCE [LARGE SCALE GENOMIC DNA]</scope>
</reference>
<dbReference type="HOGENOM" id="CLU_1063664_0_0_1"/>
<evidence type="ECO:0000313" key="3">
    <source>
        <dbReference type="Ensembl" id="ENSCSAVP00000016647.1"/>
    </source>
</evidence>
<dbReference type="Gene3D" id="1.10.150.50">
    <property type="entry name" value="Transcription Factor, Ets-1"/>
    <property type="match status" value="1"/>
</dbReference>
<accession>H2ZGD1</accession>